<feature type="compositionally biased region" description="Polar residues" evidence="4">
    <location>
        <begin position="55"/>
        <end position="71"/>
    </location>
</feature>
<dbReference type="GO" id="GO:0061061">
    <property type="term" value="P:muscle structure development"/>
    <property type="evidence" value="ECO:0007669"/>
    <property type="project" value="TreeGrafter"/>
</dbReference>
<evidence type="ECO:0000256" key="3">
    <source>
        <dbReference type="ARBA" id="ARBA00023038"/>
    </source>
</evidence>
<feature type="region of interest" description="Disordered" evidence="4">
    <location>
        <begin position="55"/>
        <end position="84"/>
    </location>
</feature>
<evidence type="ECO:0000259" key="5">
    <source>
        <dbReference type="PROSITE" id="PS50106"/>
    </source>
</evidence>
<feature type="compositionally biased region" description="Polar residues" evidence="4">
    <location>
        <begin position="1"/>
        <end position="10"/>
    </location>
</feature>
<dbReference type="EMBL" id="OC858053">
    <property type="protein sequence ID" value="CAD7625973.1"/>
    <property type="molecule type" value="Genomic_DNA"/>
</dbReference>
<dbReference type="InterPro" id="IPR041489">
    <property type="entry name" value="PDZ_6"/>
</dbReference>
<reference evidence="6" key="1">
    <citation type="submission" date="2020-11" db="EMBL/GenBank/DDBJ databases">
        <authorList>
            <person name="Tran Van P."/>
        </authorList>
    </citation>
    <scope>NUCLEOTIDE SEQUENCE</scope>
</reference>
<evidence type="ECO:0000256" key="2">
    <source>
        <dbReference type="ARBA" id="ARBA00022490"/>
    </source>
</evidence>
<dbReference type="OrthoDB" id="44841at2759"/>
<dbReference type="GO" id="GO:0030036">
    <property type="term" value="P:actin cytoskeleton organization"/>
    <property type="evidence" value="ECO:0007669"/>
    <property type="project" value="TreeGrafter"/>
</dbReference>
<dbReference type="EMBL" id="CAJPIZ010003478">
    <property type="protein sequence ID" value="CAG2106403.1"/>
    <property type="molecule type" value="Genomic_DNA"/>
</dbReference>
<dbReference type="SMART" id="SM00735">
    <property type="entry name" value="ZM"/>
    <property type="match status" value="1"/>
</dbReference>
<keyword evidence="3" id="KW-0862">Zinc</keyword>
<dbReference type="GO" id="GO:0031941">
    <property type="term" value="C:filamentous actin"/>
    <property type="evidence" value="ECO:0007669"/>
    <property type="project" value="TreeGrafter"/>
</dbReference>
<feature type="domain" description="PDZ" evidence="5">
    <location>
        <begin position="1"/>
        <end position="59"/>
    </location>
</feature>
<evidence type="ECO:0000256" key="4">
    <source>
        <dbReference type="SAM" id="MobiDB-lite"/>
    </source>
</evidence>
<dbReference type="Pfam" id="PF17820">
    <property type="entry name" value="PDZ_6"/>
    <property type="match status" value="1"/>
</dbReference>
<dbReference type="SUPFAM" id="SSF50156">
    <property type="entry name" value="PDZ domain-like"/>
    <property type="match status" value="1"/>
</dbReference>
<comment type="subcellular location">
    <subcellularLocation>
        <location evidence="1">Cytoplasm</location>
    </subcellularLocation>
</comment>
<dbReference type="PANTHER" id="PTHR24214:SF38">
    <property type="entry name" value="PDZ AND LIM DOMAIN PROTEIN ZASP-RELATED"/>
    <property type="match status" value="1"/>
</dbReference>
<dbReference type="GO" id="GO:0001725">
    <property type="term" value="C:stress fiber"/>
    <property type="evidence" value="ECO:0007669"/>
    <property type="project" value="TreeGrafter"/>
</dbReference>
<dbReference type="GO" id="GO:0030018">
    <property type="term" value="C:Z disc"/>
    <property type="evidence" value="ECO:0007669"/>
    <property type="project" value="TreeGrafter"/>
</dbReference>
<keyword evidence="3" id="KW-0479">Metal-binding</keyword>
<evidence type="ECO:0000313" key="7">
    <source>
        <dbReference type="Proteomes" id="UP000759131"/>
    </source>
</evidence>
<dbReference type="GO" id="GO:0005912">
    <property type="term" value="C:adherens junction"/>
    <property type="evidence" value="ECO:0007669"/>
    <property type="project" value="TreeGrafter"/>
</dbReference>
<accession>A0A7R9KPR2</accession>
<dbReference type="PANTHER" id="PTHR24214">
    <property type="entry name" value="PDZ AND LIM DOMAIN PROTEIN ZASP"/>
    <property type="match status" value="1"/>
</dbReference>
<feature type="compositionally biased region" description="Polar residues" evidence="4">
    <location>
        <begin position="26"/>
        <end position="38"/>
    </location>
</feature>
<dbReference type="AlphaFoldDB" id="A0A7R9KPR2"/>
<organism evidence="6">
    <name type="scientific">Medioppia subpectinata</name>
    <dbReference type="NCBI Taxonomy" id="1979941"/>
    <lineage>
        <taxon>Eukaryota</taxon>
        <taxon>Metazoa</taxon>
        <taxon>Ecdysozoa</taxon>
        <taxon>Arthropoda</taxon>
        <taxon>Chelicerata</taxon>
        <taxon>Arachnida</taxon>
        <taxon>Acari</taxon>
        <taxon>Acariformes</taxon>
        <taxon>Sarcoptiformes</taxon>
        <taxon>Oribatida</taxon>
        <taxon>Brachypylina</taxon>
        <taxon>Oppioidea</taxon>
        <taxon>Oppiidae</taxon>
        <taxon>Medioppia</taxon>
    </lineage>
</organism>
<dbReference type="InterPro" id="IPR001478">
    <property type="entry name" value="PDZ"/>
</dbReference>
<name>A0A7R9KPR2_9ACAR</name>
<protein>
    <recommendedName>
        <fullName evidence="5">PDZ domain-containing protein</fullName>
    </recommendedName>
</protein>
<keyword evidence="3" id="KW-0440">LIM domain</keyword>
<feature type="non-terminal residue" evidence="6">
    <location>
        <position position="1"/>
    </location>
</feature>
<dbReference type="GO" id="GO:0051371">
    <property type="term" value="F:muscle alpha-actinin binding"/>
    <property type="evidence" value="ECO:0007669"/>
    <property type="project" value="TreeGrafter"/>
</dbReference>
<dbReference type="InterPro" id="IPR006643">
    <property type="entry name" value="Zasp-like_motif"/>
</dbReference>
<dbReference type="InterPro" id="IPR036034">
    <property type="entry name" value="PDZ_sf"/>
</dbReference>
<proteinExistence type="predicted"/>
<keyword evidence="2" id="KW-0963">Cytoplasm</keyword>
<dbReference type="Gene3D" id="2.30.42.10">
    <property type="match status" value="1"/>
</dbReference>
<sequence length="239" mass="26807">SVLNVQSGSPASDAGLRSGDVLLNVGNRSTTSPPMTHSQARDIINTTANTLNIQVQRPQQQGTPLSPSRSLSPAYISEPSSAQTLYRPVPTQRGVIPQFPLDYDSSIRKPETNTQEFLREKALEQWAITKQTYRTLPLIEPKPKVRRDCPTGSYMRLMEGPTWHEVPKTIINPNPHKLQGVLNRFMLTNWLYGQGVQQNNPGVVHLQYNSPLNMYSEDNVANIYAIGYEQSIRPHMTNT</sequence>
<keyword evidence="7" id="KW-1185">Reference proteome</keyword>
<gene>
    <name evidence="6" type="ORF">OSB1V03_LOCUS6406</name>
</gene>
<feature type="region of interest" description="Disordered" evidence="4">
    <location>
        <begin position="1"/>
        <end position="38"/>
    </location>
</feature>
<evidence type="ECO:0000256" key="1">
    <source>
        <dbReference type="ARBA" id="ARBA00004496"/>
    </source>
</evidence>
<dbReference type="GO" id="GO:0003779">
    <property type="term" value="F:actin binding"/>
    <property type="evidence" value="ECO:0007669"/>
    <property type="project" value="TreeGrafter"/>
</dbReference>
<evidence type="ECO:0000313" key="6">
    <source>
        <dbReference type="EMBL" id="CAD7625973.1"/>
    </source>
</evidence>
<dbReference type="PROSITE" id="PS50106">
    <property type="entry name" value="PDZ"/>
    <property type="match status" value="1"/>
</dbReference>
<dbReference type="InterPro" id="IPR050604">
    <property type="entry name" value="PDZ-LIM_domain"/>
</dbReference>
<dbReference type="Proteomes" id="UP000759131">
    <property type="component" value="Unassembled WGS sequence"/>
</dbReference>